<feature type="region of interest" description="Disordered" evidence="5">
    <location>
        <begin position="1"/>
        <end position="31"/>
    </location>
</feature>
<feature type="domain" description="O-methyltransferase C-terminal" evidence="6">
    <location>
        <begin position="142"/>
        <end position="345"/>
    </location>
</feature>
<dbReference type="InterPro" id="IPR036388">
    <property type="entry name" value="WH-like_DNA-bd_sf"/>
</dbReference>
<dbReference type="InterPro" id="IPR012967">
    <property type="entry name" value="COMT_dimerisation"/>
</dbReference>
<evidence type="ECO:0000256" key="3">
    <source>
        <dbReference type="ARBA" id="ARBA00022691"/>
    </source>
</evidence>
<dbReference type="PROSITE" id="PS51683">
    <property type="entry name" value="SAM_OMT_II"/>
    <property type="match status" value="1"/>
</dbReference>
<evidence type="ECO:0000256" key="4">
    <source>
        <dbReference type="PIRSR" id="PIRSR005739-1"/>
    </source>
</evidence>
<evidence type="ECO:0000313" key="8">
    <source>
        <dbReference type="EMBL" id="ADP79389.1"/>
    </source>
</evidence>
<dbReference type="Gene3D" id="3.40.50.150">
    <property type="entry name" value="Vaccinia Virus protein VP39"/>
    <property type="match status" value="1"/>
</dbReference>
<feature type="active site" description="Proton acceptor" evidence="4">
    <location>
        <position position="275"/>
    </location>
</feature>
<evidence type="ECO:0000313" key="9">
    <source>
        <dbReference type="Proteomes" id="UP000002484"/>
    </source>
</evidence>
<keyword evidence="1 8" id="KW-0489">Methyltransferase</keyword>
<dbReference type="InterPro" id="IPR029063">
    <property type="entry name" value="SAM-dependent_MTases_sf"/>
</dbReference>
<dbReference type="Pfam" id="PF00891">
    <property type="entry name" value="Methyltransf_2"/>
    <property type="match status" value="1"/>
</dbReference>
<sequence length="365" mass="38083">MATVETTDEASVGGDSWPGGGGRDAGSPPGVAAPTVRMIEFQDGLRLAHLLCAIAEIGVADAVPPDGAIGVAELAERTGTNPGTLYRALRAVASRGVFTEVAPATFALTPLAATLRSDAAGSLRDTFRLQGQPFIREAYAAIGHSLRTGEPSFEHVHGTSLFSYLRTRPEASQLFSDAMGNAARQVQRAALEAYDLSGARRLVDVGGAHGQLVAAVLARYPTLTGVVFDRPEVVPGAADVLRAAGVADRAELVGGDYLRSVPGGGDVYVISHVTHQLSDEDAVTVLTNIRAVMAPNARIVIIDPVIPDGDVAHPGKFMDITMMALTWGRDRTEAEFSDLFARSGLRHARTVALSAPSSVVVATAA</sequence>
<dbReference type="RefSeq" id="WP_013422509.1">
    <property type="nucleotide sequence ID" value="NC_014666.1"/>
</dbReference>
<dbReference type="InterPro" id="IPR016461">
    <property type="entry name" value="COMT-like"/>
</dbReference>
<dbReference type="GO" id="GO:0046983">
    <property type="term" value="F:protein dimerization activity"/>
    <property type="evidence" value="ECO:0007669"/>
    <property type="project" value="InterPro"/>
</dbReference>
<dbReference type="GO" id="GO:0008171">
    <property type="term" value="F:O-methyltransferase activity"/>
    <property type="evidence" value="ECO:0007669"/>
    <property type="project" value="InterPro"/>
</dbReference>
<dbReference type="SUPFAM" id="SSF46785">
    <property type="entry name" value="Winged helix' DNA-binding domain"/>
    <property type="match status" value="1"/>
</dbReference>
<dbReference type="InterPro" id="IPR036390">
    <property type="entry name" value="WH_DNA-bd_sf"/>
</dbReference>
<evidence type="ECO:0000256" key="2">
    <source>
        <dbReference type="ARBA" id="ARBA00022679"/>
    </source>
</evidence>
<dbReference type="KEGG" id="fri:FraEuI1c_1322"/>
<dbReference type="InterPro" id="IPR001077">
    <property type="entry name" value="COMT_C"/>
</dbReference>
<keyword evidence="2 8" id="KW-0808">Transferase</keyword>
<dbReference type="Gene3D" id="1.10.10.10">
    <property type="entry name" value="Winged helix-like DNA-binding domain superfamily/Winged helix DNA-binding domain"/>
    <property type="match status" value="1"/>
</dbReference>
<evidence type="ECO:0000259" key="7">
    <source>
        <dbReference type="Pfam" id="PF08100"/>
    </source>
</evidence>
<reference evidence="8 9" key="1">
    <citation type="submission" date="2010-10" db="EMBL/GenBank/DDBJ databases">
        <title>Complete sequence of Frankia sp. EuI1c.</title>
        <authorList>
            <consortium name="US DOE Joint Genome Institute"/>
            <person name="Lucas S."/>
            <person name="Copeland A."/>
            <person name="Lapidus A."/>
            <person name="Cheng J.-F."/>
            <person name="Bruce D."/>
            <person name="Goodwin L."/>
            <person name="Pitluck S."/>
            <person name="Chertkov O."/>
            <person name="Detter J.C."/>
            <person name="Han C."/>
            <person name="Tapia R."/>
            <person name="Land M."/>
            <person name="Hauser L."/>
            <person name="Jeffries C."/>
            <person name="Kyrpides N."/>
            <person name="Ivanova N."/>
            <person name="Mikhailova N."/>
            <person name="Beauchemin N."/>
            <person name="Sen A."/>
            <person name="Sur S.A."/>
            <person name="Gtari M."/>
            <person name="Wall L."/>
            <person name="Tisa L."/>
            <person name="Woyke T."/>
        </authorList>
    </citation>
    <scope>NUCLEOTIDE SEQUENCE [LARGE SCALE GENOMIC DNA]</scope>
    <source>
        <strain evidence="9">DSM 45817 / CECT 9037 / EuI1c</strain>
    </source>
</reference>
<protein>
    <submittedName>
        <fullName evidence="8">O-methyltransferase family 2</fullName>
    </submittedName>
</protein>
<dbReference type="AlphaFoldDB" id="E3J3Q2"/>
<dbReference type="SUPFAM" id="SSF53335">
    <property type="entry name" value="S-adenosyl-L-methionine-dependent methyltransferases"/>
    <property type="match status" value="1"/>
</dbReference>
<evidence type="ECO:0000256" key="5">
    <source>
        <dbReference type="SAM" id="MobiDB-lite"/>
    </source>
</evidence>
<dbReference type="Gene3D" id="1.10.287.1350">
    <property type="match status" value="1"/>
</dbReference>
<evidence type="ECO:0000256" key="1">
    <source>
        <dbReference type="ARBA" id="ARBA00022603"/>
    </source>
</evidence>
<dbReference type="InParanoid" id="E3J3Q2"/>
<dbReference type="STRING" id="298654.FraEuI1c_1322"/>
<dbReference type="CDD" id="cd02440">
    <property type="entry name" value="AdoMet_MTases"/>
    <property type="match status" value="1"/>
</dbReference>
<feature type="domain" description="O-methyltransferase dimerisation" evidence="7">
    <location>
        <begin position="40"/>
        <end position="115"/>
    </location>
</feature>
<keyword evidence="3" id="KW-0949">S-adenosyl-L-methionine</keyword>
<dbReference type="FunCoup" id="E3J3Q2">
    <property type="interactions" value="32"/>
</dbReference>
<dbReference type="EMBL" id="CP002299">
    <property type="protein sequence ID" value="ADP79389.1"/>
    <property type="molecule type" value="Genomic_DNA"/>
</dbReference>
<keyword evidence="9" id="KW-1185">Reference proteome</keyword>
<dbReference type="Proteomes" id="UP000002484">
    <property type="component" value="Chromosome"/>
</dbReference>
<dbReference type="PANTHER" id="PTHR43712">
    <property type="entry name" value="PUTATIVE (AFU_ORTHOLOGUE AFUA_4G14580)-RELATED"/>
    <property type="match status" value="1"/>
</dbReference>
<dbReference type="PIRSF" id="PIRSF005739">
    <property type="entry name" value="O-mtase"/>
    <property type="match status" value="1"/>
</dbReference>
<proteinExistence type="predicted"/>
<dbReference type="HOGENOM" id="CLU_005533_12_0_11"/>
<dbReference type="Pfam" id="PF08100">
    <property type="entry name" value="Dimerisation"/>
    <property type="match status" value="1"/>
</dbReference>
<gene>
    <name evidence="8" type="ordered locus">FraEuI1c_1322</name>
</gene>
<evidence type="ECO:0000259" key="6">
    <source>
        <dbReference type="Pfam" id="PF00891"/>
    </source>
</evidence>
<name>E3J3Q2_PSEI1</name>
<dbReference type="eggNOG" id="COG2226">
    <property type="taxonomic scope" value="Bacteria"/>
</dbReference>
<accession>E3J3Q2</accession>
<dbReference type="GO" id="GO:0032259">
    <property type="term" value="P:methylation"/>
    <property type="evidence" value="ECO:0007669"/>
    <property type="project" value="UniProtKB-KW"/>
</dbReference>
<organism evidence="8 9">
    <name type="scientific">Pseudofrankia inefficax (strain DSM 45817 / CECT 9037 / DDB 130130 / EuI1c)</name>
    <name type="common">Frankia inefficax</name>
    <dbReference type="NCBI Taxonomy" id="298654"/>
    <lineage>
        <taxon>Bacteria</taxon>
        <taxon>Bacillati</taxon>
        <taxon>Actinomycetota</taxon>
        <taxon>Actinomycetes</taxon>
        <taxon>Frankiales</taxon>
        <taxon>Frankiaceae</taxon>
        <taxon>Pseudofrankia</taxon>
    </lineage>
</organism>
<dbReference type="PANTHER" id="PTHR43712:SF2">
    <property type="entry name" value="O-METHYLTRANSFERASE CICE"/>
    <property type="match status" value="1"/>
</dbReference>